<evidence type="ECO:0000256" key="6">
    <source>
        <dbReference type="ARBA" id="ARBA00023027"/>
    </source>
</evidence>
<feature type="active site" description="Nucleophile; for glutaminase activity" evidence="7">
    <location>
        <position position="148"/>
    </location>
</feature>
<dbReference type="GO" id="GO:0003952">
    <property type="term" value="F:NAD+ synthase (glutamine-hydrolyzing) activity"/>
    <property type="evidence" value="ECO:0007669"/>
    <property type="project" value="UniProtKB-UniRule"/>
</dbReference>
<feature type="active site" description="Proton acceptor; for glutaminase activity" evidence="7">
    <location>
        <position position="41"/>
    </location>
</feature>
<accession>A0A5C6V517</accession>
<dbReference type="PROSITE" id="PS50263">
    <property type="entry name" value="CN_HYDROLASE"/>
    <property type="match status" value="1"/>
</dbReference>
<feature type="binding site" evidence="7">
    <location>
        <begin position="293"/>
        <end position="300"/>
    </location>
    <ligand>
        <name>ATP</name>
        <dbReference type="ChEBI" id="CHEBI:30616"/>
    </ligand>
</feature>
<evidence type="ECO:0000256" key="10">
    <source>
        <dbReference type="RuleBase" id="RU003811"/>
    </source>
</evidence>
<dbReference type="SUPFAM" id="SSF52402">
    <property type="entry name" value="Adenine nucleotide alpha hydrolases-like"/>
    <property type="match status" value="1"/>
</dbReference>
<dbReference type="GO" id="GO:0000257">
    <property type="term" value="F:nitrilase activity"/>
    <property type="evidence" value="ECO:0007669"/>
    <property type="project" value="UniProtKB-ARBA"/>
</dbReference>
<dbReference type="Gene3D" id="3.60.110.10">
    <property type="entry name" value="Carbon-nitrogen hydrolase"/>
    <property type="match status" value="1"/>
</dbReference>
<comment type="catalytic activity">
    <reaction evidence="7 8">
        <text>deamido-NAD(+) + L-glutamine + ATP + H2O = L-glutamate + AMP + diphosphate + NAD(+) + H(+)</text>
        <dbReference type="Rhea" id="RHEA:24384"/>
        <dbReference type="ChEBI" id="CHEBI:15377"/>
        <dbReference type="ChEBI" id="CHEBI:15378"/>
        <dbReference type="ChEBI" id="CHEBI:29985"/>
        <dbReference type="ChEBI" id="CHEBI:30616"/>
        <dbReference type="ChEBI" id="CHEBI:33019"/>
        <dbReference type="ChEBI" id="CHEBI:57540"/>
        <dbReference type="ChEBI" id="CHEBI:58359"/>
        <dbReference type="ChEBI" id="CHEBI:58437"/>
        <dbReference type="ChEBI" id="CHEBI:456215"/>
        <dbReference type="EC" id="6.3.5.1"/>
    </reaction>
</comment>
<dbReference type="Gene3D" id="3.40.50.620">
    <property type="entry name" value="HUPs"/>
    <property type="match status" value="1"/>
</dbReference>
<comment type="similarity">
    <text evidence="2 7 8">In the C-terminal section; belongs to the NAD synthetase family.</text>
</comment>
<gene>
    <name evidence="7" type="primary">nadE</name>
    <name evidence="12" type="ORF">FRX97_06650</name>
</gene>
<dbReference type="OrthoDB" id="9803818at2"/>
<dbReference type="InterPro" id="IPR014445">
    <property type="entry name" value="Gln-dep_NAD_synthase"/>
</dbReference>
<dbReference type="PANTHER" id="PTHR23090">
    <property type="entry name" value="NH 3 /GLUTAMINE-DEPENDENT NAD + SYNTHETASE"/>
    <property type="match status" value="1"/>
</dbReference>
<dbReference type="NCBIfam" id="NF010588">
    <property type="entry name" value="PRK13981.1"/>
    <property type="match status" value="1"/>
</dbReference>
<feature type="binding site" evidence="7">
    <location>
        <position position="183"/>
    </location>
    <ligand>
        <name>L-glutamine</name>
        <dbReference type="ChEBI" id="CHEBI:58359"/>
    </ligand>
</feature>
<feature type="active site" description="Proton acceptor" evidence="9">
    <location>
        <position position="41"/>
    </location>
</feature>
<evidence type="ECO:0000256" key="2">
    <source>
        <dbReference type="ARBA" id="ARBA00007145"/>
    </source>
</evidence>
<name>A0A5C6V517_9FLAO</name>
<evidence type="ECO:0000256" key="4">
    <source>
        <dbReference type="ARBA" id="ARBA00022741"/>
    </source>
</evidence>
<dbReference type="NCBIfam" id="TIGR00552">
    <property type="entry name" value="nadE"/>
    <property type="match status" value="1"/>
</dbReference>
<dbReference type="PANTHER" id="PTHR23090:SF9">
    <property type="entry name" value="GLUTAMINE-DEPENDENT NAD(+) SYNTHETASE"/>
    <property type="match status" value="1"/>
</dbReference>
<evidence type="ECO:0000256" key="1">
    <source>
        <dbReference type="ARBA" id="ARBA00005188"/>
    </source>
</evidence>
<dbReference type="EC" id="6.3.5.1" evidence="7 8"/>
<feature type="binding site" evidence="7">
    <location>
        <position position="118"/>
    </location>
    <ligand>
        <name>L-glutamine</name>
        <dbReference type="ChEBI" id="CHEBI:58359"/>
    </ligand>
</feature>
<comment type="pathway">
    <text evidence="1 7 8">Cofactor biosynthesis; NAD(+) biosynthesis; NAD(+) from deamido-NAD(+) (L-Gln route): step 1/1.</text>
</comment>
<dbReference type="GO" id="GO:0005524">
    <property type="term" value="F:ATP binding"/>
    <property type="evidence" value="ECO:0007669"/>
    <property type="project" value="UniProtKB-UniRule"/>
</dbReference>
<dbReference type="Pfam" id="PF02540">
    <property type="entry name" value="NAD_synthase"/>
    <property type="match status" value="1"/>
</dbReference>
<feature type="domain" description="CN hydrolase" evidence="11">
    <location>
        <begin position="1"/>
        <end position="252"/>
    </location>
</feature>
<comment type="function">
    <text evidence="7">Catalyzes the ATP-dependent amidation of deamido-NAD to form NAD. Uses L-glutamine as a nitrogen source.</text>
</comment>
<sequence>MKFALAQLNFHIGNFTENRNKIIENIKKAKGEGADVVLFPELAISGYPARDFLDFDHFVQCCLGEMETIAKECIGITAIVGGPDFNKDSRGKDLKNSAFVLADGKIQSKHQKMLLPNYDVFDEYRYFEPSKSVYPTEINGETWAITICEDIWDLKPDSQYAIHPLEELFRKSKIMGVINIASSPFSDVQREERLETVKAVYDQYKVPVIYVNQVGAQTELIFDGGSCVINENGKLIEGPYFKEQLLFWENKSDRFSNFEEEKQIERIERIHQGLLLGIKDYFRKLGFKSAILGLSGGIDSAVTLALAVEALGKENVTAVLMPSEFSSDHSVSDSEEMVNILGCNSYKLPIKEGYHALLGTLKEPFSETDFGLAEENLQARIRGVLLMAISNKQGQILLNTSNKSEIAVGFGTLYGDMCGGISVIGDVYKTDVYRLARHLNKNGVVIPENIITKAPSAELRPDQLDSDRLPDYDTLDSILKLYIEETQDINAIIRALTETDEATIRKTLKLVNINEYKRHQTPPILRVTKKAFGQGRRMPIVAKYLG</sequence>
<dbReference type="FunFam" id="3.40.50.620:FF:000106">
    <property type="entry name" value="Glutamine-dependent NAD(+) synthetase"/>
    <property type="match status" value="1"/>
</dbReference>
<dbReference type="HAMAP" id="MF_02090">
    <property type="entry name" value="NadE_glutamine_dep"/>
    <property type="match status" value="1"/>
</dbReference>
<keyword evidence="4 7" id="KW-0547">Nucleotide-binding</keyword>
<dbReference type="PROSITE" id="PS00920">
    <property type="entry name" value="NITRIL_CHT_1"/>
    <property type="match status" value="1"/>
</dbReference>
<dbReference type="Pfam" id="PF00795">
    <property type="entry name" value="CN_hydrolase"/>
    <property type="match status" value="1"/>
</dbReference>
<dbReference type="EMBL" id="VORB01000005">
    <property type="protein sequence ID" value="TXC78888.1"/>
    <property type="molecule type" value="Genomic_DNA"/>
</dbReference>
<evidence type="ECO:0000313" key="13">
    <source>
        <dbReference type="Proteomes" id="UP000321168"/>
    </source>
</evidence>
<feature type="binding site" evidence="7">
    <location>
        <position position="405"/>
    </location>
    <ligand>
        <name>deamido-NAD(+)</name>
        <dbReference type="ChEBI" id="CHEBI:58437"/>
        <note>ligand shared between two neighboring subunits</note>
    </ligand>
</feature>
<evidence type="ECO:0000256" key="3">
    <source>
        <dbReference type="ARBA" id="ARBA00022598"/>
    </source>
</evidence>
<feature type="binding site" evidence="7">
    <location>
        <position position="376"/>
    </location>
    <ligand>
        <name>deamido-NAD(+)</name>
        <dbReference type="ChEBI" id="CHEBI:58437"/>
        <note>ligand shared between two neighboring subunits</note>
    </ligand>
</feature>
<keyword evidence="6 7" id="KW-0520">NAD</keyword>
<dbReference type="GO" id="GO:0005737">
    <property type="term" value="C:cytoplasm"/>
    <property type="evidence" value="ECO:0007669"/>
    <property type="project" value="InterPro"/>
</dbReference>
<dbReference type="RefSeq" id="WP_147014412.1">
    <property type="nucleotide sequence ID" value="NZ_VORB01000005.1"/>
</dbReference>
<protein>
    <recommendedName>
        <fullName evidence="7 8">Glutamine-dependent NAD(+) synthetase</fullName>
        <ecNumber evidence="7 8">6.3.5.1</ecNumber>
    </recommendedName>
    <alternativeName>
        <fullName evidence="7 8">NAD(+) synthase [glutamine-hydrolyzing]</fullName>
    </alternativeName>
</protein>
<dbReference type="InterPro" id="IPR036526">
    <property type="entry name" value="C-N_Hydrolase_sf"/>
</dbReference>
<comment type="caution">
    <text evidence="7">Lacks conserved residue(s) required for the propagation of feature annotation.</text>
</comment>
<dbReference type="InterPro" id="IPR014729">
    <property type="entry name" value="Rossmann-like_a/b/a_fold"/>
</dbReference>
<dbReference type="SUPFAM" id="SSF56317">
    <property type="entry name" value="Carbon-nitrogen hydrolase"/>
    <property type="match status" value="1"/>
</dbReference>
<comment type="caution">
    <text evidence="12">The sequence shown here is derived from an EMBL/GenBank/DDBJ whole genome shotgun (WGS) entry which is preliminary data.</text>
</comment>
<reference evidence="12 13" key="1">
    <citation type="submission" date="2019-08" db="EMBL/GenBank/DDBJ databases">
        <title>Genome of Luteibaculum oceani JCM 18817.</title>
        <authorList>
            <person name="Bowman J.P."/>
        </authorList>
    </citation>
    <scope>NUCLEOTIDE SEQUENCE [LARGE SCALE GENOMIC DNA]</scope>
    <source>
        <strain evidence="12 13">JCM 18817</strain>
    </source>
</reference>
<dbReference type="AlphaFoldDB" id="A0A5C6V517"/>
<dbReference type="InterPro" id="IPR000132">
    <property type="entry name" value="Nitrilase/CN_hydratase_CS"/>
</dbReference>
<keyword evidence="5 7" id="KW-0067">ATP-binding</keyword>
<dbReference type="GO" id="GO:0008795">
    <property type="term" value="F:NAD+ synthase activity"/>
    <property type="evidence" value="ECO:0007669"/>
    <property type="project" value="UniProtKB-UniRule"/>
</dbReference>
<comment type="similarity">
    <text evidence="10">Belongs to the NAD synthetase family.</text>
</comment>
<feature type="active site" description="For glutaminase activity" evidence="7">
    <location>
        <position position="112"/>
    </location>
</feature>
<evidence type="ECO:0000256" key="7">
    <source>
        <dbReference type="HAMAP-Rule" id="MF_02090"/>
    </source>
</evidence>
<dbReference type="InterPro" id="IPR003694">
    <property type="entry name" value="NAD_synthase"/>
</dbReference>
<evidence type="ECO:0000256" key="9">
    <source>
        <dbReference type="PROSITE-ProRule" id="PRU10139"/>
    </source>
</evidence>
<organism evidence="12 13">
    <name type="scientific">Luteibaculum oceani</name>
    <dbReference type="NCBI Taxonomy" id="1294296"/>
    <lineage>
        <taxon>Bacteria</taxon>
        <taxon>Pseudomonadati</taxon>
        <taxon>Bacteroidota</taxon>
        <taxon>Flavobacteriia</taxon>
        <taxon>Flavobacteriales</taxon>
        <taxon>Luteibaculaceae</taxon>
        <taxon>Luteibaculum</taxon>
    </lineage>
</organism>
<dbReference type="CDD" id="cd07570">
    <property type="entry name" value="GAT_Gln-NAD-synth"/>
    <property type="match status" value="1"/>
</dbReference>
<dbReference type="Proteomes" id="UP000321168">
    <property type="component" value="Unassembled WGS sequence"/>
</dbReference>
<evidence type="ECO:0000256" key="5">
    <source>
        <dbReference type="ARBA" id="ARBA00022840"/>
    </source>
</evidence>
<dbReference type="InterPro" id="IPR022310">
    <property type="entry name" value="NAD/GMP_synthase"/>
</dbReference>
<evidence type="ECO:0000256" key="8">
    <source>
        <dbReference type="PIRNR" id="PIRNR006630"/>
    </source>
</evidence>
<dbReference type="PIRSF" id="PIRSF006630">
    <property type="entry name" value="NADS_GAT"/>
    <property type="match status" value="1"/>
</dbReference>
<proteinExistence type="inferred from homology"/>
<feature type="binding site" evidence="7">
    <location>
        <position position="517"/>
    </location>
    <ligand>
        <name>deamido-NAD(+)</name>
        <dbReference type="ChEBI" id="CHEBI:58437"/>
        <note>ligand shared between two neighboring subunits</note>
    </ligand>
</feature>
<dbReference type="GO" id="GO:0004359">
    <property type="term" value="F:glutaminase activity"/>
    <property type="evidence" value="ECO:0007669"/>
    <property type="project" value="InterPro"/>
</dbReference>
<feature type="binding site" evidence="7">
    <location>
        <position position="400"/>
    </location>
    <ligand>
        <name>ATP</name>
        <dbReference type="ChEBI" id="CHEBI:30616"/>
    </ligand>
</feature>
<keyword evidence="3 7" id="KW-0436">Ligase</keyword>
<dbReference type="CDD" id="cd00553">
    <property type="entry name" value="NAD_synthase"/>
    <property type="match status" value="1"/>
</dbReference>
<evidence type="ECO:0000313" key="12">
    <source>
        <dbReference type="EMBL" id="TXC78888.1"/>
    </source>
</evidence>
<dbReference type="InterPro" id="IPR003010">
    <property type="entry name" value="C-N_Hydrolase"/>
</dbReference>
<dbReference type="GO" id="GO:0009435">
    <property type="term" value="P:NAD+ biosynthetic process"/>
    <property type="evidence" value="ECO:0007669"/>
    <property type="project" value="UniProtKB-UniRule"/>
</dbReference>
<evidence type="ECO:0000259" key="11">
    <source>
        <dbReference type="PROSITE" id="PS50263"/>
    </source>
</evidence>
<dbReference type="UniPathway" id="UPA00253">
    <property type="reaction ID" value="UER00334"/>
</dbReference>
<keyword evidence="13" id="KW-1185">Reference proteome</keyword>